<evidence type="ECO:0000256" key="1">
    <source>
        <dbReference type="SAM" id="Phobius"/>
    </source>
</evidence>
<dbReference type="Proteomes" id="UP000603715">
    <property type="component" value="Unassembled WGS sequence"/>
</dbReference>
<evidence type="ECO:0000313" key="2">
    <source>
        <dbReference type="EMBL" id="MBD3905813.1"/>
    </source>
</evidence>
<evidence type="ECO:0000313" key="3">
    <source>
        <dbReference type="Proteomes" id="UP000603715"/>
    </source>
</evidence>
<organism evidence="2 3">
    <name type="scientific">Chryseobacterium muglaense</name>
    <dbReference type="NCBI Taxonomy" id="2893752"/>
    <lineage>
        <taxon>Bacteria</taxon>
        <taxon>Pseudomonadati</taxon>
        <taxon>Bacteroidota</taxon>
        <taxon>Flavobacteriia</taxon>
        <taxon>Flavobacteriales</taxon>
        <taxon>Weeksellaceae</taxon>
        <taxon>Chryseobacterium group</taxon>
        <taxon>Chryseobacterium</taxon>
    </lineage>
</organism>
<keyword evidence="3" id="KW-1185">Reference proteome</keyword>
<proteinExistence type="predicted"/>
<keyword evidence="1" id="KW-0472">Membrane</keyword>
<keyword evidence="1" id="KW-0812">Transmembrane</keyword>
<accession>A0ABR8M9R1</accession>
<keyword evidence="1" id="KW-1133">Transmembrane helix</keyword>
<name>A0ABR8M9R1_9FLAO</name>
<gene>
    <name evidence="2" type="ORF">IEW27_14595</name>
</gene>
<feature type="transmembrane region" description="Helical" evidence="1">
    <location>
        <begin position="88"/>
        <end position="111"/>
    </location>
</feature>
<reference evidence="3" key="1">
    <citation type="submission" date="2023-07" db="EMBL/GenBank/DDBJ databases">
        <title>Description of novel Chryseobacterium sp. strain C-2.</title>
        <authorList>
            <person name="Saticioglu I.B."/>
        </authorList>
    </citation>
    <scope>NUCLEOTIDE SEQUENCE [LARGE SCALE GENOMIC DNA]</scope>
    <source>
        <strain evidence="3">C-2</strain>
    </source>
</reference>
<sequence length="352" mass="41308">MNTTKTYKKKRFWAGILLAQFLLFYTFSKVQIVVSFFENLFEFQKKIHQLLFAWIPFSFGDVLYILLGILLIYLIIKLFKKKTRSNVLFKILIILNTAYFTYQIFWGMLYFQTPIISKLPKTEVTLEIRKTLALEYLKKSKATRKLVKEDKNGVFVIKDLNTIQQEILNQQKTLPTFINQKESTTTNSFKPSLFGKTMSFTGILGYYNPFTAEAQFNAELPASYLLFTLSHESSHQLGFAREQEANFIGYLIGIHSKNPGLRYSTEYFTLKSLLNSIVNEDENFVKTALENYSAEMKRDRLNEKKFVTEHQGFLNEFFGFTNNLFLKSNQQEGSITYSYFIELLVRYKRINQ</sequence>
<comment type="caution">
    <text evidence="2">The sequence shown here is derived from an EMBL/GenBank/DDBJ whole genome shotgun (WGS) entry which is preliminary data.</text>
</comment>
<dbReference type="Pfam" id="PF12725">
    <property type="entry name" value="DUF3810"/>
    <property type="match status" value="1"/>
</dbReference>
<dbReference type="EMBL" id="JACXXP010000020">
    <property type="protein sequence ID" value="MBD3905813.1"/>
    <property type="molecule type" value="Genomic_DNA"/>
</dbReference>
<protein>
    <submittedName>
        <fullName evidence="2">DUF3810 domain-containing protein</fullName>
    </submittedName>
</protein>
<feature type="transmembrane region" description="Helical" evidence="1">
    <location>
        <begin position="52"/>
        <end position="76"/>
    </location>
</feature>
<dbReference type="InterPro" id="IPR024294">
    <property type="entry name" value="DUF3810"/>
</dbReference>